<evidence type="ECO:0000313" key="2">
    <source>
        <dbReference type="EMBL" id="EEW37997.1"/>
    </source>
</evidence>
<dbReference type="STRING" id="638301.HMPREF0444_0241"/>
<name>C8NE96_9LACT</name>
<reference evidence="2 3" key="1">
    <citation type="submission" date="2009-08" db="EMBL/GenBank/DDBJ databases">
        <authorList>
            <person name="Muzny D."/>
            <person name="Qin X."/>
            <person name="Deng J."/>
            <person name="Jiang H."/>
            <person name="Liu Y."/>
            <person name="Qu J."/>
            <person name="Song X.-Z."/>
            <person name="Zhang L."/>
            <person name="Thornton R."/>
            <person name="Coyle M."/>
            <person name="Francisco L."/>
            <person name="Jackson L."/>
            <person name="Javaid M."/>
            <person name="Korchina V."/>
            <person name="Kovar C."/>
            <person name="Mata R."/>
            <person name="Mathew T."/>
            <person name="Ngo R."/>
            <person name="Nguyen L."/>
            <person name="Nguyen N."/>
            <person name="Okwuonu G."/>
            <person name="Ongeri F."/>
            <person name="Pham C."/>
            <person name="Simmons D."/>
            <person name="Wilczek-Boney K."/>
            <person name="Hale W."/>
            <person name="Jakkamsetti A."/>
            <person name="Pham P."/>
            <person name="Ruth R."/>
            <person name="San Lucas F."/>
            <person name="Warren J."/>
            <person name="Zhang J."/>
            <person name="Zhao Z."/>
            <person name="Zhou C."/>
            <person name="Zhu D."/>
            <person name="Lee S."/>
            <person name="Bess C."/>
            <person name="Blankenburg K."/>
            <person name="Forbes L."/>
            <person name="Fu Q."/>
            <person name="Gubbala S."/>
            <person name="Hirani K."/>
            <person name="Jayaseelan J.C."/>
            <person name="Lara F."/>
            <person name="Munidasa M."/>
            <person name="Palculict T."/>
            <person name="Patil S."/>
            <person name="Pu L.-L."/>
            <person name="Saada N."/>
            <person name="Tang L."/>
            <person name="Weissenberger G."/>
            <person name="Zhu Y."/>
            <person name="Hemphill L."/>
            <person name="Shang Y."/>
            <person name="Youmans B."/>
            <person name="Ayvaz T."/>
            <person name="Ross M."/>
            <person name="Santibanez J."/>
            <person name="Aqrawi P."/>
            <person name="Gross S."/>
            <person name="Joshi V."/>
            <person name="Fowler G."/>
            <person name="Nazareth L."/>
            <person name="Reid J."/>
            <person name="Worley K."/>
            <person name="Petrosino J."/>
            <person name="Highlander S."/>
            <person name="Gibbs R."/>
        </authorList>
    </citation>
    <scope>NUCLEOTIDE SEQUENCE [LARGE SCALE GENOMIC DNA]</scope>
    <source>
        <strain evidence="2 3">ATCC 49175</strain>
    </source>
</reference>
<proteinExistence type="predicted"/>
<evidence type="ECO:0000256" key="1">
    <source>
        <dbReference type="SAM" id="Phobius"/>
    </source>
</evidence>
<keyword evidence="1" id="KW-0812">Transmembrane</keyword>
<keyword evidence="3" id="KW-1185">Reference proteome</keyword>
<accession>C8NE96</accession>
<keyword evidence="1" id="KW-0472">Membrane</keyword>
<dbReference type="HOGENOM" id="CLU_1737979_0_0_9"/>
<comment type="caution">
    <text evidence="2">The sequence shown here is derived from an EMBL/GenBank/DDBJ whole genome shotgun (WGS) entry which is preliminary data.</text>
</comment>
<feature type="transmembrane region" description="Helical" evidence="1">
    <location>
        <begin position="74"/>
        <end position="94"/>
    </location>
</feature>
<feature type="transmembrane region" description="Helical" evidence="1">
    <location>
        <begin position="114"/>
        <end position="135"/>
    </location>
</feature>
<sequence>MEGFSMEKLMSYFYKLVAIVTILYLMITIYLMSLGDSLITREGWYVIILSSFILVIVFGLEYARRRFPDSLFELMLNTIGMLCIGWLMFVVRAFGVTVNNHASSLQLNSVFQQIISGFEWSRLVLFILSIAFVIGNGIRYLKQSKLVTHS</sequence>
<organism evidence="2 3">
    <name type="scientific">Granulicatella adiacens ATCC 49175</name>
    <dbReference type="NCBI Taxonomy" id="638301"/>
    <lineage>
        <taxon>Bacteria</taxon>
        <taxon>Bacillati</taxon>
        <taxon>Bacillota</taxon>
        <taxon>Bacilli</taxon>
        <taxon>Lactobacillales</taxon>
        <taxon>Carnobacteriaceae</taxon>
        <taxon>Granulicatella</taxon>
    </lineage>
</organism>
<evidence type="ECO:0000313" key="3">
    <source>
        <dbReference type="Proteomes" id="UP000005926"/>
    </source>
</evidence>
<dbReference type="Proteomes" id="UP000005926">
    <property type="component" value="Unassembled WGS sequence"/>
</dbReference>
<keyword evidence="1" id="KW-1133">Transmembrane helix</keyword>
<feature type="transmembrane region" description="Helical" evidence="1">
    <location>
        <begin position="12"/>
        <end position="32"/>
    </location>
</feature>
<dbReference type="EMBL" id="ACKZ01000008">
    <property type="protein sequence ID" value="EEW37997.1"/>
    <property type="molecule type" value="Genomic_DNA"/>
</dbReference>
<feature type="transmembrane region" description="Helical" evidence="1">
    <location>
        <begin position="44"/>
        <end position="62"/>
    </location>
</feature>
<protein>
    <submittedName>
        <fullName evidence="2">Uncharacterized protein</fullName>
    </submittedName>
</protein>
<dbReference type="AlphaFoldDB" id="C8NE96"/>
<gene>
    <name evidence="2" type="ORF">HMPREF0444_0241</name>
</gene>